<proteinExistence type="predicted"/>
<dbReference type="EMBL" id="MVBM01000001">
    <property type="protein sequence ID" value="OOK81665.1"/>
    <property type="molecule type" value="Genomic_DNA"/>
</dbReference>
<dbReference type="AlphaFoldDB" id="A0A1V3XR36"/>
<evidence type="ECO:0000313" key="3">
    <source>
        <dbReference type="Proteomes" id="UP000189229"/>
    </source>
</evidence>
<evidence type="ECO:0000313" key="2">
    <source>
        <dbReference type="EMBL" id="OOK81665.1"/>
    </source>
</evidence>
<dbReference type="Proteomes" id="UP000189229">
    <property type="component" value="Unassembled WGS sequence"/>
</dbReference>
<name>A0A1V3XR36_MYCKA</name>
<feature type="compositionally biased region" description="Basic and acidic residues" evidence="1">
    <location>
        <begin position="1"/>
        <end position="12"/>
    </location>
</feature>
<evidence type="ECO:0000256" key="1">
    <source>
        <dbReference type="SAM" id="MobiDB-lite"/>
    </source>
</evidence>
<organism evidence="2 3">
    <name type="scientific">Mycobacterium kansasii</name>
    <dbReference type="NCBI Taxonomy" id="1768"/>
    <lineage>
        <taxon>Bacteria</taxon>
        <taxon>Bacillati</taxon>
        <taxon>Actinomycetota</taxon>
        <taxon>Actinomycetes</taxon>
        <taxon>Mycobacteriales</taxon>
        <taxon>Mycobacteriaceae</taxon>
        <taxon>Mycobacterium</taxon>
    </lineage>
</organism>
<accession>A0A1V3XR36</accession>
<gene>
    <name evidence="2" type="ORF">BZL30_0688</name>
</gene>
<feature type="compositionally biased region" description="Basic and acidic residues" evidence="1">
    <location>
        <begin position="27"/>
        <end position="45"/>
    </location>
</feature>
<feature type="region of interest" description="Disordered" evidence="1">
    <location>
        <begin position="1"/>
        <end position="45"/>
    </location>
</feature>
<comment type="caution">
    <text evidence="2">The sequence shown here is derived from an EMBL/GenBank/DDBJ whole genome shotgun (WGS) entry which is preliminary data.</text>
</comment>
<reference evidence="2 3" key="1">
    <citation type="submission" date="2017-02" db="EMBL/GenBank/DDBJ databases">
        <title>Complete genome sequences of Mycobacterium kansasii strains isolated from rhesus macaques.</title>
        <authorList>
            <person name="Panda A."/>
            <person name="Nagaraj S."/>
            <person name="Zhao X."/>
            <person name="Tettelin H."/>
            <person name="Detolla L.J."/>
        </authorList>
    </citation>
    <scope>NUCLEOTIDE SEQUENCE [LARGE SCALE GENOMIC DNA]</scope>
    <source>
        <strain evidence="2 3">11-3813</strain>
    </source>
</reference>
<protein>
    <submittedName>
        <fullName evidence="2">Uncharacterized protein</fullName>
    </submittedName>
</protein>
<sequence length="45" mass="4969">MVGQRLTDRPADRPGIVRPTSRGLAVRSDRCAARQVDRMHQPAVA</sequence>